<evidence type="ECO:0000256" key="4">
    <source>
        <dbReference type="ARBA" id="ARBA00006679"/>
    </source>
</evidence>
<evidence type="ECO:0000313" key="16">
    <source>
        <dbReference type="Proteomes" id="UP000466442"/>
    </source>
</evidence>
<feature type="compositionally biased region" description="Basic and acidic residues" evidence="13">
    <location>
        <begin position="770"/>
        <end position="790"/>
    </location>
</feature>
<evidence type="ECO:0000256" key="14">
    <source>
        <dbReference type="SAM" id="Phobius"/>
    </source>
</evidence>
<dbReference type="PANTHER" id="PTHR13163:SF0">
    <property type="entry name" value="NOVEL ACETYLCHOLINE RECEPTOR CHAPERONE"/>
    <property type="match status" value="1"/>
</dbReference>
<reference evidence="15" key="1">
    <citation type="journal article" date="2021" name="Mol. Ecol. Resour.">
        <title>Apolygus lucorum genome provides insights into omnivorousness and mesophyll feeding.</title>
        <authorList>
            <person name="Liu Y."/>
            <person name="Liu H."/>
            <person name="Wang H."/>
            <person name="Huang T."/>
            <person name="Liu B."/>
            <person name="Yang B."/>
            <person name="Yin L."/>
            <person name="Li B."/>
            <person name="Zhang Y."/>
            <person name="Zhang S."/>
            <person name="Jiang F."/>
            <person name="Zhang X."/>
            <person name="Ren Y."/>
            <person name="Wang B."/>
            <person name="Wang S."/>
            <person name="Lu Y."/>
            <person name="Wu K."/>
            <person name="Fan W."/>
            <person name="Wang G."/>
        </authorList>
    </citation>
    <scope>NUCLEOTIDE SEQUENCE</scope>
    <source>
        <strain evidence="15">12Hb</strain>
    </source>
</reference>
<feature type="region of interest" description="Disordered" evidence="13">
    <location>
        <begin position="840"/>
        <end position="865"/>
    </location>
</feature>
<sequence length="1750" mass="190959">MDGWEVGDAEIATTSADCEEEPNNEQDLYNDLPDFRYDETIDKLNATIAKLEAENNELHSMLTEMRQEKEVLETKCSALSTNITSLLKTAKLEVQRKDRTINDLRQQLNEASSRRYAVKRQFDYADKNQNSDSKYSRCDSRTREPASKKPRYNESDRIAKDVGSKSEGTNHGNETILKPPPKITQACQKENVPLTPVQGNTPSGKMNAISKVPAPIVPPINCPTLFSARMYQRLNNQSANQTITLPSVPLIPISDEEPRNRVPVEKRNLNEEPRCAIPNEKIVPKTLDDNVKLPCSTSLSQKSTPSPVVSGIPNSMSASNDSSIKISELHLRSVSDLKKVVCESDKITESAKSFADKIKVGNNESDRVKRVLPPAKVSSVRATKLQDSNAKNKKLALSKSGEQLETGSTQSTGPPPNVKAKSLRKVFVPISRAWNCSKACVPQGDTPMSKCQQSESAAEGDMGSEVTRVTSELTVKINNEIMDDGVNQAIDLFGSPAKWADDCSSDSAKVDGVISRKKFDSSLFGSPYKNGDSCSSEPVNFVIPPGAYEDSCCTNQPPAKVSPRPNKTPPPVLPVLPDVTSNPVLSKNKYSDSTSGSNDLNDKKSGDDSFPHPAIKSAKKNKSVFSPQKDSKTSASLPIVAFDDRSSTGICFPFKHATKYEDSVLGQFDDTAQFVSALAKVDSKISPLSTPIKNLDVIDESPISQAKAIDTLSVNNPTSFKEVFQSKTIKDIPMVAPSDTSLIIGKCSPKPTSESKDAGPMASSSLGSVDPDKSQEKTEILSHVVQKGEESNATTKGFDSSSSLSTSKFIHRSNFSSSFVFTVSSESQSFHDKPVNVLQPRKTPRASVNKRSPVASTSSCNDVNPNPRIAIPDAFITKQEERVKLWEKNRLYENTLKPCTTPRTPSPTKGQVVNGTSGETVKASSPLAQSKIRSPGKNKVKPLLCNGLGTSSIESKSQEKTGVINRLQPKRSPRHPITSPKNNDRVLKSVATISKPKDSTTIDTPQNTLGNDSSCTVVDTTTKALNMIQSVMGTVVPMPVTEPVSAKSNVRDNTIDVPITEVAPNLMEQHLIGLKKKGDEPLKSETASEKAKEISTLETKTQVSVDCHLRTHDTTNKALNMIHSVMNKISPEGTTSNNTCATVNISSPVDSVHKKTELAIKNEKIPGDLNSFAKKRLVEVACSQRSAEYVKVISQVKKKPTLNFTSKSTDTKICRPPILISAPIIKKAVVNSRDSDFKRSSALKKFGVKAGNKSINSTSKSPTISEGVVEKGHTSSDLSSRRVLIRRKSAPILNVSSQSIEKRVANKKLSRSTSSSSLKNDQVQIRQIANELRAKWIVHPIDLDPPKNIYACITSSFSNNDPRALPRPEEPRIPLPISSSKEQEDLGQDNQSKKATRKLNHRQPNVFSPDVSVISRVCSIAERSLLSVTRPIVTSTPLPLKSCRPPIPNNADGESKSLSTGSVIPKTPNKHPILRRSGRTAVARSTIPLCSPVKQERKGRGKKRPATTQPELESPEDNCRAPKRILGNKKPPKNSFKSDVSLESPPISVVEKASTSRVAGADPPLVCACDSLPSSSLWAVATTSSARKVPFHISAGMGSVVLKSLSVLLGLFFIFIGTMKLTSFISKDLHKDLRKEYVKYAKVFPLSQALDIKIPAKWYRRVIGGLELICGLAMALVPIDAVKQGANITLLLLMIMAVYSHYMVNDKFERTAPALVFFFMLTGRMVIEWQLKRRQEDVTSNGDAKQKKQD</sequence>
<evidence type="ECO:0000256" key="2">
    <source>
        <dbReference type="ARBA" id="ARBA00004541"/>
    </source>
</evidence>
<feature type="region of interest" description="Disordered" evidence="13">
    <location>
        <begin position="1"/>
        <end position="30"/>
    </location>
</feature>
<feature type="transmembrane region" description="Helical" evidence="14">
    <location>
        <begin position="1662"/>
        <end position="1679"/>
    </location>
</feature>
<dbReference type="PANTHER" id="PTHR13163">
    <property type="entry name" value="SPINAL CORD EXPRESSION PROTEIN 4"/>
    <property type="match status" value="1"/>
</dbReference>
<feature type="compositionally biased region" description="Polar residues" evidence="13">
    <location>
        <begin position="854"/>
        <end position="864"/>
    </location>
</feature>
<evidence type="ECO:0000256" key="10">
    <source>
        <dbReference type="ARBA" id="ARBA00023186"/>
    </source>
</evidence>
<keyword evidence="10" id="KW-0143">Chaperone</keyword>
<feature type="compositionally biased region" description="Basic residues" evidence="13">
    <location>
        <begin position="1521"/>
        <end position="1532"/>
    </location>
</feature>
<feature type="region of interest" description="Disordered" evidence="13">
    <location>
        <begin position="296"/>
        <end position="320"/>
    </location>
</feature>
<comment type="subcellular location">
    <subcellularLocation>
        <location evidence="2">Cytoplasmic vesicle</location>
    </subcellularLocation>
    <subcellularLocation>
        <location evidence="1">Endoplasmic reticulum membrane</location>
        <topology evidence="1">Multi-pass membrane protein</topology>
    </subcellularLocation>
    <subcellularLocation>
        <location evidence="3">Peroxisome membrane</location>
        <topology evidence="3">Multi-pass membrane protein</topology>
    </subcellularLocation>
</comment>
<feature type="compositionally biased region" description="Polar residues" evidence="13">
    <location>
        <begin position="1253"/>
        <end position="1264"/>
    </location>
</feature>
<feature type="region of interest" description="Disordered" evidence="13">
    <location>
        <begin position="1435"/>
        <end position="1541"/>
    </location>
</feature>
<comment type="similarity">
    <text evidence="4">Belongs to the DoxX family.</text>
</comment>
<feature type="compositionally biased region" description="Polar residues" evidence="13">
    <location>
        <begin position="400"/>
        <end position="412"/>
    </location>
</feature>
<feature type="region of interest" description="Disordered" evidence="13">
    <location>
        <begin position="1360"/>
        <end position="1403"/>
    </location>
</feature>
<keyword evidence="9" id="KW-0576">Peroxisome</keyword>
<evidence type="ECO:0000256" key="7">
    <source>
        <dbReference type="ARBA" id="ARBA00022989"/>
    </source>
</evidence>
<keyword evidence="11" id="KW-0968">Cytoplasmic vesicle</keyword>
<feature type="compositionally biased region" description="Basic and acidic residues" evidence="13">
    <location>
        <begin position="134"/>
        <end position="164"/>
    </location>
</feature>
<evidence type="ECO:0000256" key="11">
    <source>
        <dbReference type="ARBA" id="ARBA00023329"/>
    </source>
</evidence>
<accession>A0A6A4JH94</accession>
<evidence type="ECO:0000256" key="12">
    <source>
        <dbReference type="ARBA" id="ARBA00024424"/>
    </source>
</evidence>
<dbReference type="OrthoDB" id="432685at2759"/>
<evidence type="ECO:0000256" key="5">
    <source>
        <dbReference type="ARBA" id="ARBA00022692"/>
    </source>
</evidence>
<dbReference type="GO" id="GO:2000010">
    <property type="term" value="P:positive regulation of protein localization to cell surface"/>
    <property type="evidence" value="ECO:0007669"/>
    <property type="project" value="TreeGrafter"/>
</dbReference>
<dbReference type="GO" id="GO:0005778">
    <property type="term" value="C:peroxisomal membrane"/>
    <property type="evidence" value="ECO:0007669"/>
    <property type="project" value="UniProtKB-SubCell"/>
</dbReference>
<evidence type="ECO:0000256" key="8">
    <source>
        <dbReference type="ARBA" id="ARBA00023136"/>
    </source>
</evidence>
<evidence type="ECO:0000256" key="1">
    <source>
        <dbReference type="ARBA" id="ARBA00004477"/>
    </source>
</evidence>
<evidence type="ECO:0000313" key="15">
    <source>
        <dbReference type="EMBL" id="KAF6205341.1"/>
    </source>
</evidence>
<protein>
    <recommendedName>
        <fullName evidence="12">Novel acetylcholine receptor chaperone</fullName>
    </recommendedName>
</protein>
<gene>
    <name evidence="15" type="ORF">GE061_019512</name>
</gene>
<feature type="region of interest" description="Disordered" evidence="13">
    <location>
        <begin position="1253"/>
        <end position="1273"/>
    </location>
</feature>
<evidence type="ECO:0000256" key="3">
    <source>
        <dbReference type="ARBA" id="ARBA00004585"/>
    </source>
</evidence>
<dbReference type="Proteomes" id="UP000466442">
    <property type="component" value="Linkage Group LG9"/>
</dbReference>
<keyword evidence="7 14" id="KW-1133">Transmembrane helix</keyword>
<feature type="region of interest" description="Disordered" evidence="13">
    <location>
        <begin position="747"/>
        <end position="803"/>
    </location>
</feature>
<feature type="compositionally biased region" description="Polar residues" evidence="13">
    <location>
        <begin position="897"/>
        <end position="932"/>
    </location>
</feature>
<dbReference type="InterPro" id="IPR032808">
    <property type="entry name" value="DoxX"/>
</dbReference>
<feature type="region of interest" description="Disordered" evidence="13">
    <location>
        <begin position="554"/>
        <end position="630"/>
    </location>
</feature>
<keyword evidence="8 14" id="KW-0472">Membrane</keyword>
<feature type="region of interest" description="Disordered" evidence="13">
    <location>
        <begin position="374"/>
        <end position="419"/>
    </location>
</feature>
<evidence type="ECO:0000256" key="13">
    <source>
        <dbReference type="SAM" id="MobiDB-lite"/>
    </source>
</evidence>
<feature type="region of interest" description="Disordered" evidence="13">
    <location>
        <begin position="897"/>
        <end position="982"/>
    </location>
</feature>
<dbReference type="Pfam" id="PF13564">
    <property type="entry name" value="DoxX_2"/>
    <property type="match status" value="1"/>
</dbReference>
<feature type="compositionally biased region" description="Basic and acidic residues" evidence="13">
    <location>
        <begin position="600"/>
        <end position="610"/>
    </location>
</feature>
<keyword evidence="16" id="KW-1185">Reference proteome</keyword>
<organism evidence="15 16">
    <name type="scientific">Apolygus lucorum</name>
    <name type="common">Small green plant bug</name>
    <name type="synonym">Lygocoris lucorum</name>
    <dbReference type="NCBI Taxonomy" id="248454"/>
    <lineage>
        <taxon>Eukaryota</taxon>
        <taxon>Metazoa</taxon>
        <taxon>Ecdysozoa</taxon>
        <taxon>Arthropoda</taxon>
        <taxon>Hexapoda</taxon>
        <taxon>Insecta</taxon>
        <taxon>Pterygota</taxon>
        <taxon>Neoptera</taxon>
        <taxon>Paraneoptera</taxon>
        <taxon>Hemiptera</taxon>
        <taxon>Heteroptera</taxon>
        <taxon>Panheteroptera</taxon>
        <taxon>Cimicomorpha</taxon>
        <taxon>Miridae</taxon>
        <taxon>Mirini</taxon>
        <taxon>Apolygus</taxon>
    </lineage>
</organism>
<evidence type="ECO:0000256" key="6">
    <source>
        <dbReference type="ARBA" id="ARBA00022824"/>
    </source>
</evidence>
<comment type="caution">
    <text evidence="15">The sequence shown here is derived from an EMBL/GenBank/DDBJ whole genome shotgun (WGS) entry which is preliminary data.</text>
</comment>
<keyword evidence="6" id="KW-0256">Endoplasmic reticulum</keyword>
<keyword evidence="5 14" id="KW-0812">Transmembrane</keyword>
<dbReference type="GO" id="GO:0031410">
    <property type="term" value="C:cytoplasmic vesicle"/>
    <property type="evidence" value="ECO:0007669"/>
    <property type="project" value="UniProtKB-SubCell"/>
</dbReference>
<feature type="compositionally biased region" description="Basic residues" evidence="13">
    <location>
        <begin position="1468"/>
        <end position="1478"/>
    </location>
</feature>
<dbReference type="GO" id="GO:0051131">
    <property type="term" value="P:chaperone-mediated protein complex assembly"/>
    <property type="evidence" value="ECO:0007669"/>
    <property type="project" value="TreeGrafter"/>
</dbReference>
<proteinExistence type="inferred from homology"/>
<evidence type="ECO:0000256" key="9">
    <source>
        <dbReference type="ARBA" id="ARBA00023140"/>
    </source>
</evidence>
<dbReference type="InterPro" id="IPR040399">
    <property type="entry name" value="TMEM35A/B"/>
</dbReference>
<dbReference type="GO" id="GO:0005789">
    <property type="term" value="C:endoplasmic reticulum membrane"/>
    <property type="evidence" value="ECO:0007669"/>
    <property type="project" value="UniProtKB-SubCell"/>
</dbReference>
<feature type="region of interest" description="Disordered" evidence="13">
    <location>
        <begin position="120"/>
        <end position="181"/>
    </location>
</feature>
<name>A0A6A4JH94_APOLU</name>
<feature type="transmembrane region" description="Helical" evidence="14">
    <location>
        <begin position="1685"/>
        <end position="1704"/>
    </location>
</feature>
<dbReference type="EMBL" id="WIXP02000009">
    <property type="protein sequence ID" value="KAF6205341.1"/>
    <property type="molecule type" value="Genomic_DNA"/>
</dbReference>
<feature type="transmembrane region" description="Helical" evidence="14">
    <location>
        <begin position="1605"/>
        <end position="1625"/>
    </location>
</feature>